<dbReference type="PANTHER" id="PTHR46586:SF3">
    <property type="entry name" value="ANKYRIN REPEAT-CONTAINING PROTEIN"/>
    <property type="match status" value="1"/>
</dbReference>
<evidence type="ECO:0008006" key="4">
    <source>
        <dbReference type="Google" id="ProtNLM"/>
    </source>
</evidence>
<dbReference type="PANTHER" id="PTHR46586">
    <property type="entry name" value="ANKYRIN REPEAT-CONTAINING PROTEIN"/>
    <property type="match status" value="1"/>
</dbReference>
<evidence type="ECO:0000256" key="1">
    <source>
        <dbReference type="SAM" id="MobiDB-lite"/>
    </source>
</evidence>
<accession>A0A8T1TQA4</accession>
<gene>
    <name evidence="2" type="ORF">JG687_00017077</name>
</gene>
<dbReference type="VEuPathDB" id="FungiDB:PC110_g20008"/>
<feature type="region of interest" description="Disordered" evidence="1">
    <location>
        <begin position="110"/>
        <end position="130"/>
    </location>
</feature>
<dbReference type="VEuPathDB" id="FungiDB:PC110_g20010"/>
<dbReference type="Proteomes" id="UP000688947">
    <property type="component" value="Unassembled WGS sequence"/>
</dbReference>
<name>A0A8T1TQA4_9STRA</name>
<organism evidence="2 3">
    <name type="scientific">Phytophthora cactorum</name>
    <dbReference type="NCBI Taxonomy" id="29920"/>
    <lineage>
        <taxon>Eukaryota</taxon>
        <taxon>Sar</taxon>
        <taxon>Stramenopiles</taxon>
        <taxon>Oomycota</taxon>
        <taxon>Peronosporomycetes</taxon>
        <taxon>Peronosporales</taxon>
        <taxon>Peronosporaceae</taxon>
        <taxon>Phytophthora</taxon>
    </lineage>
</organism>
<sequence length="589" mass="65487">MIFLRSNTTISHKGICPIQHKTHPTKPDQASTMFPWPGSPRDRKCPPPPPVYYVPAPPPPPPVVYAAPPPPVVYEVPVPPVVYEVPAPPPVVYEVPAPVIYKAPPRDDYYEYSPPATRQDGPILSDSDTSGSKRTLAILDYDDSLDSKRICKSITVDPAIHNAFDSQDPSSPDEVRSFLLSQQPLTSRTLTHEGIVLKAAEVCKNQCDLTNAMVFAATNDHFHVVMKLLHQLKLPKIGHRDIVMTLLNWMEVDGEIDRNTTWAVRDEAATYRPLEVVKLMARYVTRIEEDEERCNNSKAVEELIQDAFVKAAVARRTEILEFLLATGRVAMEGFERGLEAAATSGSIAAVTYLDNKKLSSLQGIHRAFEVSGSLAVTKFLYKTEKIPAQSMTAALKNVTGIGTMIQMHKKDREAIALFLCKEGCIPAEMICTVFAMTVYDLAGMVESLYGNPCISRQVVCAALQQAADSGHVNIVRYLMDKQVISQRIKEQGQTVYTLRRRRTFRASACDREVSATAETIQLSPQPHQEQSLATGMLMTTPLRASVAQSASRSPQNSKDNKVTVAREQYALRQQQVRRVVRGGLWWCNF</sequence>
<reference evidence="2" key="1">
    <citation type="submission" date="2021-01" db="EMBL/GenBank/DDBJ databases">
        <title>Phytophthora aleatoria, a newly-described species from Pinus radiata is distinct from Phytophthora cactorum isolates based on comparative genomics.</title>
        <authorList>
            <person name="Mcdougal R."/>
            <person name="Panda P."/>
            <person name="Williams N."/>
            <person name="Studholme D.J."/>
        </authorList>
    </citation>
    <scope>NUCLEOTIDE SEQUENCE</scope>
    <source>
        <strain evidence="2">NZFS 3830</strain>
    </source>
</reference>
<dbReference type="EMBL" id="JAENGZ010001884">
    <property type="protein sequence ID" value="KAG6945798.1"/>
    <property type="molecule type" value="Genomic_DNA"/>
</dbReference>
<dbReference type="InterPro" id="IPR052050">
    <property type="entry name" value="SecEffector_AnkRepeat"/>
</dbReference>
<dbReference type="OrthoDB" id="125208at2759"/>
<protein>
    <recommendedName>
        <fullName evidence="4">Ankyrin repeat-containing domain</fullName>
    </recommendedName>
</protein>
<proteinExistence type="predicted"/>
<evidence type="ECO:0000313" key="3">
    <source>
        <dbReference type="Proteomes" id="UP000688947"/>
    </source>
</evidence>
<dbReference type="AlphaFoldDB" id="A0A8T1TQA4"/>
<evidence type="ECO:0000313" key="2">
    <source>
        <dbReference type="EMBL" id="KAG6945798.1"/>
    </source>
</evidence>
<comment type="caution">
    <text evidence="2">The sequence shown here is derived from an EMBL/GenBank/DDBJ whole genome shotgun (WGS) entry which is preliminary data.</text>
</comment>